<proteinExistence type="predicted"/>
<reference evidence="1" key="1">
    <citation type="submission" date="2021-12" db="EMBL/GenBank/DDBJ databases">
        <authorList>
            <person name="Rodrigo-Torres L."/>
            <person name="Arahal R. D."/>
            <person name="Lucena T."/>
        </authorList>
    </citation>
    <scope>NUCLEOTIDE SEQUENCE</scope>
    <source>
        <strain evidence="1">CECT 8858</strain>
    </source>
</reference>
<keyword evidence="2" id="KW-1185">Reference proteome</keyword>
<organism evidence="1 2">
    <name type="scientific">Emticicia aquatica</name>
    <dbReference type="NCBI Taxonomy" id="1681835"/>
    <lineage>
        <taxon>Bacteria</taxon>
        <taxon>Pseudomonadati</taxon>
        <taxon>Bacteroidota</taxon>
        <taxon>Cytophagia</taxon>
        <taxon>Cytophagales</taxon>
        <taxon>Leadbetterellaceae</taxon>
        <taxon>Emticicia</taxon>
    </lineage>
</organism>
<comment type="caution">
    <text evidence="1">The sequence shown here is derived from an EMBL/GenBank/DDBJ whole genome shotgun (WGS) entry which is preliminary data.</text>
</comment>
<dbReference type="EMBL" id="CAKLPY010000009">
    <property type="protein sequence ID" value="CAH0997976.1"/>
    <property type="molecule type" value="Genomic_DNA"/>
</dbReference>
<gene>
    <name evidence="1" type="ORF">EMA8858_04111</name>
</gene>
<accession>A0ABM9AVX6</accession>
<name>A0ABM9AVX6_9BACT</name>
<protein>
    <recommendedName>
        <fullName evidence="3">Lipoprotein</fullName>
    </recommendedName>
</protein>
<dbReference type="Proteomes" id="UP000837932">
    <property type="component" value="Unassembled WGS sequence"/>
</dbReference>
<sequence length="159" mass="18652">MLLKQQRFNYSQTMIKLSKISIIFICTSCTFFVRPKDTYILKNDTNKDIEISFYNKSKLERKLQIKSKTQFDSTFFSQRGSVSSPFSLETDSVVIKFSINKYIRQYCNGIQLCCQVSNCKIEKNLLNFEDATIENSRRINKITKIITFDESDYQKAKPL</sequence>
<evidence type="ECO:0008006" key="3">
    <source>
        <dbReference type="Google" id="ProtNLM"/>
    </source>
</evidence>
<evidence type="ECO:0000313" key="1">
    <source>
        <dbReference type="EMBL" id="CAH0997976.1"/>
    </source>
</evidence>
<evidence type="ECO:0000313" key="2">
    <source>
        <dbReference type="Proteomes" id="UP000837932"/>
    </source>
</evidence>